<name>E6PXY8_9ZZZZ</name>
<evidence type="ECO:0000256" key="1">
    <source>
        <dbReference type="SAM" id="Coils"/>
    </source>
</evidence>
<evidence type="ECO:0000313" key="2">
    <source>
        <dbReference type="EMBL" id="CBH99797.1"/>
    </source>
</evidence>
<reference evidence="2" key="1">
    <citation type="submission" date="2009-10" db="EMBL/GenBank/DDBJ databases">
        <title>Diversity of trophic interactions inside an arsenic-rich microbial ecosystem.</title>
        <authorList>
            <person name="Bertin P.N."/>
            <person name="Heinrich-Salmeron A."/>
            <person name="Pelletier E."/>
            <person name="Goulhen-Chollet F."/>
            <person name="Arsene-Ploetze F."/>
            <person name="Gallien S."/>
            <person name="Calteau A."/>
            <person name="Vallenet D."/>
            <person name="Casiot C."/>
            <person name="Chane-Woon-Ming B."/>
            <person name="Giloteaux L."/>
            <person name="Barakat M."/>
            <person name="Bonnefoy V."/>
            <person name="Bruneel O."/>
            <person name="Chandler M."/>
            <person name="Cleiss J."/>
            <person name="Duran R."/>
            <person name="Elbaz-Poulichet F."/>
            <person name="Fonknechten N."/>
            <person name="Lauga B."/>
            <person name="Mornico D."/>
            <person name="Ortet P."/>
            <person name="Schaeffer C."/>
            <person name="Siguier P."/>
            <person name="Alexander Thil Smith A."/>
            <person name="Van Dorsselaer A."/>
            <person name="Weissenbach J."/>
            <person name="Medigue C."/>
            <person name="Le Paslier D."/>
        </authorList>
    </citation>
    <scope>NUCLEOTIDE SEQUENCE</scope>
</reference>
<dbReference type="InterPro" id="IPR027417">
    <property type="entry name" value="P-loop_NTPase"/>
</dbReference>
<dbReference type="PANTHER" id="PTHR32114">
    <property type="entry name" value="ABC TRANSPORTER ABCH.3"/>
    <property type="match status" value="1"/>
</dbReference>
<gene>
    <name evidence="2" type="ORF">CARN3_0749</name>
</gene>
<feature type="coiled-coil region" evidence="1">
    <location>
        <begin position="324"/>
        <end position="372"/>
    </location>
</feature>
<organism evidence="2">
    <name type="scientific">mine drainage metagenome</name>
    <dbReference type="NCBI Taxonomy" id="410659"/>
    <lineage>
        <taxon>unclassified sequences</taxon>
        <taxon>metagenomes</taxon>
        <taxon>ecological metagenomes</taxon>
    </lineage>
</organism>
<evidence type="ECO:0008006" key="3">
    <source>
        <dbReference type="Google" id="ProtNLM"/>
    </source>
</evidence>
<dbReference type="PANTHER" id="PTHR32114:SF2">
    <property type="entry name" value="ABC TRANSPORTER ABCH.3"/>
    <property type="match status" value="1"/>
</dbReference>
<proteinExistence type="predicted"/>
<dbReference type="SUPFAM" id="SSF52540">
    <property type="entry name" value="P-loop containing nucleoside triphosphate hydrolases"/>
    <property type="match status" value="1"/>
</dbReference>
<keyword evidence="1" id="KW-0175">Coiled coil</keyword>
<accession>E6PXY8</accession>
<comment type="caution">
    <text evidence="2">The sequence shown here is derived from an EMBL/GenBank/DDBJ whole genome shotgun (WGS) entry which is preliminary data.</text>
</comment>
<dbReference type="Gene3D" id="3.40.50.300">
    <property type="entry name" value="P-loop containing nucleotide triphosphate hydrolases"/>
    <property type="match status" value="1"/>
</dbReference>
<protein>
    <recommendedName>
        <fullName evidence="3">Rad50/SbcC-type AAA domain-containing protein</fullName>
    </recommendedName>
</protein>
<dbReference type="EMBL" id="CABN01000051">
    <property type="protein sequence ID" value="CBH99797.1"/>
    <property type="molecule type" value="Genomic_DNA"/>
</dbReference>
<dbReference type="AlphaFoldDB" id="E6PXY8"/>
<sequence>MLRIRHLLININTDQGVFGTRQDFHDGLNILRAENYAGKSQVVQSIMYALGMEGMQGPSHAVPLAHAMTEYLDYYVAGKKLNAKVIDSMVSLEIENGSQQFLTVQRAIAGERNRHLMTVYEGRAITKQEGLSTSRDYFVREGGATSSELGFHRLLRDFIGWDLPMAPRFNDVDCPLYLETIFPLLYVEQKLGWGRIPARYPTWLGIRDVGRRTVEFILGLDAYATALERIAVQDEIKRLKREWSAARSQAEKSASAVMGNVRGIPVEPVASWPPEVPPSLSVMQLAKWLPIADYLNVMRARYSDLQAIEIPSTVNAEPQIRAELAELEGSLAAQERTVAALYEQFESDSAEAESLQQRVEGINDDLRKYKDLRKVRKLGSNDQPEVVSGQCPTCHQELADSLLDTANRTIPMTVDQNVSFYEEQIQLFTAVHANAVNNIETAQRDLRARRSEVTRLRDRIRDIRETLVSASGSPSIEAISERIRLQERIIRVEAQQQVFEEHMAEFAELASEWLVVQERLKALPKGALSERDQKKLSTLQDSFHQQLTQYKMGSLDVAEVKISPGTYEPEVAGVNLSADVSASDLIRLHWAYLLGLLEVGTQKTGNHPGLLILDEPQQQSVEESSFREMLRHAAGEKNCQIIITTSHDRAIDAYLKQIGVRHLAEFEDDRILQRLSN</sequence>